<dbReference type="InterPro" id="IPR050469">
    <property type="entry name" value="Diguanylate_Cyclase"/>
</dbReference>
<dbReference type="PANTHER" id="PTHR45138">
    <property type="entry name" value="REGULATORY COMPONENTS OF SENSORY TRANSDUCTION SYSTEM"/>
    <property type="match status" value="1"/>
</dbReference>
<comment type="caution">
    <text evidence="7">The sequence shown here is derived from an EMBL/GenBank/DDBJ whole genome shotgun (WGS) entry which is preliminary data.</text>
</comment>
<dbReference type="Gene3D" id="3.30.450.20">
    <property type="entry name" value="PAS domain"/>
    <property type="match status" value="1"/>
</dbReference>
<reference evidence="7 8" key="1">
    <citation type="submission" date="2014-02" db="EMBL/GenBank/DDBJ databases">
        <title>Draft Genome of Hylemonella gracilis isolated from the Niagara River.</title>
        <authorList>
            <person name="Pawlowski D.R."/>
            <person name="Koudelka G.B."/>
        </authorList>
    </citation>
    <scope>NUCLEOTIDE SEQUENCE [LARGE SCALE GENOMIC DNA]</scope>
    <source>
        <strain evidence="7 8">Niagara R</strain>
    </source>
</reference>
<feature type="transmembrane region" description="Helical" evidence="4">
    <location>
        <begin position="12"/>
        <end position="30"/>
    </location>
</feature>
<dbReference type="InterPro" id="IPR029787">
    <property type="entry name" value="Nucleotide_cyclase"/>
</dbReference>
<sequence length="555" mass="61967">MHPGNFRGRLTLWFGLLSLATVLCVGLYVGRIATQELADFGGQALHVSARSAADLLATNLSERDKEISLLRQSLTFSRTDLDAPELGKLLTLRQQTYDEYAWIGIADPQGKVIQATQGLLVGSKVDQRPWFQAALTGPYTGDVHEAVLLAKQLPQRTANEPLRFIDFAAPILDEKGQVRGVLGAHAHWDWVTDTVESVVTQDKAQRQIEVLIANAAGEILYPYHHMGKLQLPQRTRPDAPYEVVRWNDGDHYLTSMVEVPARTSTPLGWRVVLRQPLDVAVEPLRDLHRQLLIFGLLAALVFALITYRLATRVSQPIEQLARAMREIERRERPPVYPDERKQINEIRQLSASIQSMTGALLRHEAELETLNASLEQQVRERTEALSVANQELERLATVDSLTGLNNRRRFDARLQEAFQALRRNERGFGLLLIDIDHFKAINDRHGHQSGDEVLRRLGQLLTQSTRITDFVARYGGEEFVVLLPDAPDAREGLAVAEKIRAAVAAASFPEVGQVTASVGLSLARKDDTNAEAVVTRADQALYDAKAQGRDRVVTR</sequence>
<dbReference type="STRING" id="1458275.AZ34_08360"/>
<dbReference type="CDD" id="cd06225">
    <property type="entry name" value="HAMP"/>
    <property type="match status" value="1"/>
</dbReference>
<feature type="coiled-coil region" evidence="3">
    <location>
        <begin position="360"/>
        <end position="391"/>
    </location>
</feature>
<evidence type="ECO:0000259" key="5">
    <source>
        <dbReference type="PROSITE" id="PS50885"/>
    </source>
</evidence>
<keyword evidence="4" id="KW-1133">Transmembrane helix</keyword>
<dbReference type="SMART" id="SM00304">
    <property type="entry name" value="HAMP"/>
    <property type="match status" value="1"/>
</dbReference>
<dbReference type="GO" id="GO:0052621">
    <property type="term" value="F:diguanylate cyclase activity"/>
    <property type="evidence" value="ECO:0007669"/>
    <property type="project" value="UniProtKB-EC"/>
</dbReference>
<evidence type="ECO:0000313" key="7">
    <source>
        <dbReference type="EMBL" id="EYC51088.1"/>
    </source>
</evidence>
<dbReference type="SUPFAM" id="SSF103190">
    <property type="entry name" value="Sensory domain-like"/>
    <property type="match status" value="1"/>
</dbReference>
<comment type="catalytic activity">
    <reaction evidence="2">
        <text>2 GTP = 3',3'-c-di-GMP + 2 diphosphate</text>
        <dbReference type="Rhea" id="RHEA:24898"/>
        <dbReference type="ChEBI" id="CHEBI:33019"/>
        <dbReference type="ChEBI" id="CHEBI:37565"/>
        <dbReference type="ChEBI" id="CHEBI:58805"/>
        <dbReference type="EC" id="2.7.7.65"/>
    </reaction>
</comment>
<feature type="domain" description="GGDEF" evidence="6">
    <location>
        <begin position="426"/>
        <end position="555"/>
    </location>
</feature>
<dbReference type="SUPFAM" id="SSF55073">
    <property type="entry name" value="Nucleotide cyclase"/>
    <property type="match status" value="1"/>
</dbReference>
<dbReference type="NCBIfam" id="TIGR00254">
    <property type="entry name" value="GGDEF"/>
    <property type="match status" value="1"/>
</dbReference>
<evidence type="ECO:0000313" key="8">
    <source>
        <dbReference type="Proteomes" id="UP000023268"/>
    </source>
</evidence>
<organism evidence="7 8">
    <name type="scientific">Hylemonella gracilis str. Niagara R</name>
    <dbReference type="NCBI Taxonomy" id="1458275"/>
    <lineage>
        <taxon>Bacteria</taxon>
        <taxon>Pseudomonadati</taxon>
        <taxon>Pseudomonadota</taxon>
        <taxon>Betaproteobacteria</taxon>
        <taxon>Burkholderiales</taxon>
        <taxon>Comamonadaceae</taxon>
        <taxon>Hylemonella</taxon>
    </lineage>
</organism>
<dbReference type="CDD" id="cd01949">
    <property type="entry name" value="GGDEF"/>
    <property type="match status" value="1"/>
</dbReference>
<feature type="transmembrane region" description="Helical" evidence="4">
    <location>
        <begin position="291"/>
        <end position="310"/>
    </location>
</feature>
<dbReference type="Gene3D" id="3.30.70.270">
    <property type="match status" value="1"/>
</dbReference>
<feature type="domain" description="HAMP" evidence="5">
    <location>
        <begin position="311"/>
        <end position="365"/>
    </location>
</feature>
<dbReference type="Proteomes" id="UP000023268">
    <property type="component" value="Unassembled WGS sequence"/>
</dbReference>
<dbReference type="Gene3D" id="6.10.340.10">
    <property type="match status" value="1"/>
</dbReference>
<dbReference type="InterPro" id="IPR000160">
    <property type="entry name" value="GGDEF_dom"/>
</dbReference>
<dbReference type="CDD" id="cd12914">
    <property type="entry name" value="PDC1_DGC_like"/>
    <property type="match status" value="1"/>
</dbReference>
<dbReference type="InterPro" id="IPR003660">
    <property type="entry name" value="HAMP_dom"/>
</dbReference>
<dbReference type="GO" id="GO:0016020">
    <property type="term" value="C:membrane"/>
    <property type="evidence" value="ECO:0007669"/>
    <property type="project" value="InterPro"/>
</dbReference>
<dbReference type="eggNOG" id="COG3706">
    <property type="taxonomic scope" value="Bacteria"/>
</dbReference>
<evidence type="ECO:0000256" key="2">
    <source>
        <dbReference type="ARBA" id="ARBA00034247"/>
    </source>
</evidence>
<gene>
    <name evidence="7" type="ORF">AZ34_08360</name>
</gene>
<evidence type="ECO:0000259" key="6">
    <source>
        <dbReference type="PROSITE" id="PS50887"/>
    </source>
</evidence>
<dbReference type="AlphaFoldDB" id="A0A016XIT0"/>
<dbReference type="SMART" id="SM00267">
    <property type="entry name" value="GGDEF"/>
    <property type="match status" value="1"/>
</dbReference>
<keyword evidence="4" id="KW-0472">Membrane</keyword>
<keyword evidence="4" id="KW-0812">Transmembrane</keyword>
<evidence type="ECO:0000256" key="3">
    <source>
        <dbReference type="SAM" id="Coils"/>
    </source>
</evidence>
<dbReference type="Pfam" id="PF00990">
    <property type="entry name" value="GGDEF"/>
    <property type="match status" value="1"/>
</dbReference>
<keyword evidence="3" id="KW-0175">Coiled coil</keyword>
<dbReference type="PANTHER" id="PTHR45138:SF9">
    <property type="entry name" value="DIGUANYLATE CYCLASE DGCM-RELATED"/>
    <property type="match status" value="1"/>
</dbReference>
<accession>A0A016XIT0</accession>
<dbReference type="EC" id="2.7.7.65" evidence="1"/>
<protein>
    <recommendedName>
        <fullName evidence="1">diguanylate cyclase</fullName>
        <ecNumber evidence="1">2.7.7.65</ecNumber>
    </recommendedName>
</protein>
<dbReference type="FunFam" id="3.30.70.270:FF:000001">
    <property type="entry name" value="Diguanylate cyclase domain protein"/>
    <property type="match status" value="1"/>
</dbReference>
<dbReference type="PROSITE" id="PS50887">
    <property type="entry name" value="GGDEF"/>
    <property type="match status" value="1"/>
</dbReference>
<evidence type="ECO:0000256" key="4">
    <source>
        <dbReference type="SAM" id="Phobius"/>
    </source>
</evidence>
<name>A0A016XIT0_9BURK</name>
<proteinExistence type="predicted"/>
<dbReference type="InterPro" id="IPR043128">
    <property type="entry name" value="Rev_trsase/Diguanyl_cyclase"/>
</dbReference>
<dbReference type="GO" id="GO:0007165">
    <property type="term" value="P:signal transduction"/>
    <property type="evidence" value="ECO:0007669"/>
    <property type="project" value="InterPro"/>
</dbReference>
<dbReference type="PROSITE" id="PS50885">
    <property type="entry name" value="HAMP"/>
    <property type="match status" value="1"/>
</dbReference>
<dbReference type="EMBL" id="JEMG01000001">
    <property type="protein sequence ID" value="EYC51088.1"/>
    <property type="molecule type" value="Genomic_DNA"/>
</dbReference>
<dbReference type="InterPro" id="IPR029151">
    <property type="entry name" value="Sensor-like_sf"/>
</dbReference>
<evidence type="ECO:0000256" key="1">
    <source>
        <dbReference type="ARBA" id="ARBA00012528"/>
    </source>
</evidence>